<reference evidence="1" key="1">
    <citation type="submission" date="2023-12" db="EMBL/GenBank/DDBJ databases">
        <title>Genome assembly of Anisodus tanguticus.</title>
        <authorList>
            <person name="Wang Y.-J."/>
        </authorList>
    </citation>
    <scope>NUCLEOTIDE SEQUENCE</scope>
    <source>
        <strain evidence="1">KB-2021</strain>
        <tissue evidence="1">Leaf</tissue>
    </source>
</reference>
<name>A0AAE1S790_9SOLA</name>
<accession>A0AAE1S790</accession>
<dbReference type="Proteomes" id="UP001291623">
    <property type="component" value="Unassembled WGS sequence"/>
</dbReference>
<sequence length="64" mass="7772">MNSMFCWMDNVQCKIRTPCSKKKVEEICYPFNPSGKWKHNILIETTCKYIQTRSSVIYYDFFYL</sequence>
<keyword evidence="2" id="KW-1185">Reference proteome</keyword>
<protein>
    <submittedName>
        <fullName evidence="1">Uncharacterized protein</fullName>
    </submittedName>
</protein>
<organism evidence="1 2">
    <name type="scientific">Anisodus tanguticus</name>
    <dbReference type="NCBI Taxonomy" id="243964"/>
    <lineage>
        <taxon>Eukaryota</taxon>
        <taxon>Viridiplantae</taxon>
        <taxon>Streptophyta</taxon>
        <taxon>Embryophyta</taxon>
        <taxon>Tracheophyta</taxon>
        <taxon>Spermatophyta</taxon>
        <taxon>Magnoliopsida</taxon>
        <taxon>eudicotyledons</taxon>
        <taxon>Gunneridae</taxon>
        <taxon>Pentapetalae</taxon>
        <taxon>asterids</taxon>
        <taxon>lamiids</taxon>
        <taxon>Solanales</taxon>
        <taxon>Solanaceae</taxon>
        <taxon>Solanoideae</taxon>
        <taxon>Hyoscyameae</taxon>
        <taxon>Anisodus</taxon>
    </lineage>
</organism>
<comment type="caution">
    <text evidence="1">The sequence shown here is derived from an EMBL/GenBank/DDBJ whole genome shotgun (WGS) entry which is preliminary data.</text>
</comment>
<evidence type="ECO:0000313" key="1">
    <source>
        <dbReference type="EMBL" id="KAK4364591.1"/>
    </source>
</evidence>
<dbReference type="AlphaFoldDB" id="A0AAE1S790"/>
<gene>
    <name evidence="1" type="ORF">RND71_015949</name>
</gene>
<proteinExistence type="predicted"/>
<dbReference type="EMBL" id="JAVYJV010000008">
    <property type="protein sequence ID" value="KAK4364591.1"/>
    <property type="molecule type" value="Genomic_DNA"/>
</dbReference>
<evidence type="ECO:0000313" key="2">
    <source>
        <dbReference type="Proteomes" id="UP001291623"/>
    </source>
</evidence>